<name>A0AA46HX52_9BURK</name>
<evidence type="ECO:0000313" key="3">
    <source>
        <dbReference type="Proteomes" id="UP000294772"/>
    </source>
</evidence>
<evidence type="ECO:0000256" key="1">
    <source>
        <dbReference type="SAM" id="SignalP"/>
    </source>
</evidence>
<evidence type="ECO:0000313" key="2">
    <source>
        <dbReference type="EMBL" id="TCP08903.1"/>
    </source>
</evidence>
<evidence type="ECO:0008006" key="4">
    <source>
        <dbReference type="Google" id="ProtNLM"/>
    </source>
</evidence>
<reference evidence="2 3" key="1">
    <citation type="submission" date="2019-03" db="EMBL/GenBank/DDBJ databases">
        <title>Genomic Encyclopedia of Type Strains, Phase IV (KMG-IV): sequencing the most valuable type-strain genomes for metagenomic binning, comparative biology and taxonomic classification.</title>
        <authorList>
            <person name="Goeker M."/>
        </authorList>
    </citation>
    <scope>NUCLEOTIDE SEQUENCE [LARGE SCALE GENOMIC DNA]</scope>
    <source>
        <strain evidence="2 3">DSM 15264</strain>
    </source>
</reference>
<dbReference type="Proteomes" id="UP000294772">
    <property type="component" value="Unassembled WGS sequence"/>
</dbReference>
<feature type="signal peptide" evidence="1">
    <location>
        <begin position="1"/>
        <end position="31"/>
    </location>
</feature>
<organism evidence="2 3">
    <name type="scientific">Caldimonas thermodepolymerans</name>
    <dbReference type="NCBI Taxonomy" id="215580"/>
    <lineage>
        <taxon>Bacteria</taxon>
        <taxon>Pseudomonadati</taxon>
        <taxon>Pseudomonadota</taxon>
        <taxon>Betaproteobacteria</taxon>
        <taxon>Burkholderiales</taxon>
        <taxon>Sphaerotilaceae</taxon>
        <taxon>Caldimonas</taxon>
    </lineage>
</organism>
<keyword evidence="1" id="KW-0732">Signal</keyword>
<sequence>MSHARPSPSPRSLPLVALGVALCGTPGFATAQAGLPPDDVQQIAPGGCQIDSWYAHASGAHAWMSLPACSKAQPVRLGAFLQPLTQVREGNWGLGAAARFTDGDWRLGPARWGLKVAAFTQRLADLGRMQMEHATLTALSSLGLPAGMSLRLNLGPRHHVETRETTTLLDAALAWSPHNRFSFSGELHATDRTPTVQSLGTRLWLIPGRLGLQLNAGRTLGSEASEVYSLQLHWHFLERKPAH</sequence>
<dbReference type="EMBL" id="SLXF01000002">
    <property type="protein sequence ID" value="TCP08903.1"/>
    <property type="molecule type" value="Genomic_DNA"/>
</dbReference>
<gene>
    <name evidence="2" type="ORF">EV676_102413</name>
</gene>
<accession>A0AA46HX52</accession>
<proteinExistence type="predicted"/>
<protein>
    <recommendedName>
        <fullName evidence="4">Transporter</fullName>
    </recommendedName>
</protein>
<feature type="chain" id="PRO_5041403130" description="Transporter" evidence="1">
    <location>
        <begin position="32"/>
        <end position="243"/>
    </location>
</feature>
<dbReference type="AlphaFoldDB" id="A0AA46HX52"/>
<dbReference type="RefSeq" id="WP_132763886.1">
    <property type="nucleotide sequence ID" value="NZ_CP064338.1"/>
</dbReference>
<comment type="caution">
    <text evidence="2">The sequence shown here is derived from an EMBL/GenBank/DDBJ whole genome shotgun (WGS) entry which is preliminary data.</text>
</comment>